<evidence type="ECO:0000313" key="3">
    <source>
        <dbReference type="EMBL" id="CAH9080005.1"/>
    </source>
</evidence>
<accession>A0AAV0CL88</accession>
<feature type="signal peptide" evidence="2">
    <location>
        <begin position="1"/>
        <end position="25"/>
    </location>
</feature>
<protein>
    <recommendedName>
        <fullName evidence="5">Secreted protein</fullName>
    </recommendedName>
</protein>
<keyword evidence="2" id="KW-0732">Signal</keyword>
<feature type="transmembrane region" description="Helical" evidence="1">
    <location>
        <begin position="34"/>
        <end position="52"/>
    </location>
</feature>
<dbReference type="AlphaFoldDB" id="A0AAV0CL88"/>
<proteinExistence type="predicted"/>
<keyword evidence="1" id="KW-0472">Membrane</keyword>
<reference evidence="3" key="1">
    <citation type="submission" date="2022-07" db="EMBL/GenBank/DDBJ databases">
        <authorList>
            <person name="Macas J."/>
            <person name="Novak P."/>
            <person name="Neumann P."/>
        </authorList>
    </citation>
    <scope>NUCLEOTIDE SEQUENCE</scope>
</reference>
<keyword evidence="1" id="KW-0812">Transmembrane</keyword>
<evidence type="ECO:0000313" key="4">
    <source>
        <dbReference type="Proteomes" id="UP001152523"/>
    </source>
</evidence>
<dbReference type="EMBL" id="CAMAPF010000034">
    <property type="protein sequence ID" value="CAH9080005.1"/>
    <property type="molecule type" value="Genomic_DNA"/>
</dbReference>
<name>A0AAV0CL88_9ASTE</name>
<feature type="chain" id="PRO_5043549848" description="Secreted protein" evidence="2">
    <location>
        <begin position="26"/>
        <end position="103"/>
    </location>
</feature>
<organism evidence="3 4">
    <name type="scientific">Cuscuta epithymum</name>
    <dbReference type="NCBI Taxonomy" id="186058"/>
    <lineage>
        <taxon>Eukaryota</taxon>
        <taxon>Viridiplantae</taxon>
        <taxon>Streptophyta</taxon>
        <taxon>Embryophyta</taxon>
        <taxon>Tracheophyta</taxon>
        <taxon>Spermatophyta</taxon>
        <taxon>Magnoliopsida</taxon>
        <taxon>eudicotyledons</taxon>
        <taxon>Gunneridae</taxon>
        <taxon>Pentapetalae</taxon>
        <taxon>asterids</taxon>
        <taxon>lamiids</taxon>
        <taxon>Solanales</taxon>
        <taxon>Convolvulaceae</taxon>
        <taxon>Cuscuteae</taxon>
        <taxon>Cuscuta</taxon>
        <taxon>Cuscuta subgen. Cuscuta</taxon>
    </lineage>
</organism>
<keyword evidence="4" id="KW-1185">Reference proteome</keyword>
<gene>
    <name evidence="3" type="ORF">CEPIT_LOCUS7143</name>
</gene>
<evidence type="ECO:0008006" key="5">
    <source>
        <dbReference type="Google" id="ProtNLM"/>
    </source>
</evidence>
<comment type="caution">
    <text evidence="3">The sequence shown here is derived from an EMBL/GenBank/DDBJ whole genome shotgun (WGS) entry which is preliminary data.</text>
</comment>
<evidence type="ECO:0000256" key="1">
    <source>
        <dbReference type="SAM" id="Phobius"/>
    </source>
</evidence>
<evidence type="ECO:0000256" key="2">
    <source>
        <dbReference type="SAM" id="SignalP"/>
    </source>
</evidence>
<keyword evidence="1" id="KW-1133">Transmembrane helix</keyword>
<dbReference type="Proteomes" id="UP001152523">
    <property type="component" value="Unassembled WGS sequence"/>
</dbReference>
<sequence>MSFCFFIFFFLFFFFASLLYSSSNANSFYRDPTLVNFLFFFVLSPATHLLRLPPSFLFHPSFSSFFLTGYQLIKYTQQQQNHITVARVSFTNSQSSLVIAQVN</sequence>